<name>A0ABV2DSP8_9HYPH</name>
<keyword evidence="4" id="KW-1185">Reference proteome</keyword>
<gene>
    <name evidence="3" type="ORF">ABVQ20_39770</name>
</gene>
<feature type="region of interest" description="Disordered" evidence="1">
    <location>
        <begin position="75"/>
        <end position="127"/>
    </location>
</feature>
<dbReference type="Proteomes" id="UP001548832">
    <property type="component" value="Unassembled WGS sequence"/>
</dbReference>
<dbReference type="EMBL" id="JBEWSZ010000020">
    <property type="protein sequence ID" value="MET2833041.1"/>
    <property type="molecule type" value="Genomic_DNA"/>
</dbReference>
<protein>
    <submittedName>
        <fullName evidence="3">CapA family protein</fullName>
    </submittedName>
</protein>
<dbReference type="Pfam" id="PF09587">
    <property type="entry name" value="PGA_cap"/>
    <property type="match status" value="1"/>
</dbReference>
<evidence type="ECO:0000313" key="3">
    <source>
        <dbReference type="EMBL" id="MET2833041.1"/>
    </source>
</evidence>
<accession>A0ABV2DSP8</accession>
<dbReference type="InterPro" id="IPR019079">
    <property type="entry name" value="Capsule_synth_CapA"/>
</dbReference>
<feature type="domain" description="Capsule synthesis protein CapA" evidence="2">
    <location>
        <begin position="1"/>
        <end position="112"/>
    </location>
</feature>
<dbReference type="RefSeq" id="WP_354465274.1">
    <property type="nucleotide sequence ID" value="NZ_JBEWSZ010000020.1"/>
</dbReference>
<reference evidence="3 4" key="1">
    <citation type="submission" date="2024-06" db="EMBL/GenBank/DDBJ databases">
        <authorList>
            <person name="Kim D.-U."/>
        </authorList>
    </citation>
    <scope>NUCLEOTIDE SEQUENCE [LARGE SCALE GENOMIC DNA]</scope>
    <source>
        <strain evidence="3 4">KACC15460</strain>
    </source>
</reference>
<evidence type="ECO:0000313" key="4">
    <source>
        <dbReference type="Proteomes" id="UP001548832"/>
    </source>
</evidence>
<comment type="caution">
    <text evidence="3">The sequence shown here is derived from an EMBL/GenBank/DDBJ whole genome shotgun (WGS) entry which is preliminary data.</text>
</comment>
<organism evidence="3 4">
    <name type="scientific">Mesorhizobium shangrilense</name>
    <dbReference type="NCBI Taxonomy" id="460060"/>
    <lineage>
        <taxon>Bacteria</taxon>
        <taxon>Pseudomonadati</taxon>
        <taxon>Pseudomonadota</taxon>
        <taxon>Alphaproteobacteria</taxon>
        <taxon>Hyphomicrobiales</taxon>
        <taxon>Phyllobacteriaceae</taxon>
        <taxon>Mesorhizobium</taxon>
    </lineage>
</organism>
<evidence type="ECO:0000259" key="2">
    <source>
        <dbReference type="Pfam" id="PF09587"/>
    </source>
</evidence>
<evidence type="ECO:0000256" key="1">
    <source>
        <dbReference type="SAM" id="MobiDB-lite"/>
    </source>
</evidence>
<sequence>MGFNMLSRANNHTLDWGLEGMQETSRALDENGTIHAGAGENLAQAGAARFSETSRGGVALVSFCCSVRAYGSCVRPRRRGARQTRPQPPPFEEKHRGPAGNARKLEADTRSVTTADRLPGSGRCWDR</sequence>
<proteinExistence type="predicted"/>